<name>A0A5N6J8A2_9EURO</name>
<dbReference type="AlphaFoldDB" id="A0A5N6J8A2"/>
<evidence type="ECO:0000313" key="3">
    <source>
        <dbReference type="Proteomes" id="UP000326289"/>
    </source>
</evidence>
<reference evidence="2 3" key="1">
    <citation type="submission" date="2019-04" db="EMBL/GenBank/DDBJ databases">
        <title>Fungal friends and foes A comparative genomics study of 23 Aspergillus species from section Flavi.</title>
        <authorList>
            <consortium name="DOE Joint Genome Institute"/>
            <person name="Kjaerbolling I."/>
            <person name="Vesth T.C."/>
            <person name="Frisvad J.C."/>
            <person name="Nybo J.L."/>
            <person name="Theobald S."/>
            <person name="Kildgaard S."/>
            <person name="Petersen T.I."/>
            <person name="Kuo A."/>
            <person name="Sato A."/>
            <person name="Lyhne E.K."/>
            <person name="Kogle M.E."/>
            <person name="Wiebenga A."/>
            <person name="Kun R.S."/>
            <person name="Lubbers R.J."/>
            <person name="Makela M.R."/>
            <person name="Barry K."/>
            <person name="Chovatia M."/>
            <person name="Clum A."/>
            <person name="Daum C."/>
            <person name="Haridas S."/>
            <person name="He G."/>
            <person name="LaButti K."/>
            <person name="Lipzen A."/>
            <person name="Mondo S."/>
            <person name="Pangilinan J."/>
            <person name="Riley R."/>
            <person name="Salamov A."/>
            <person name="Simmons B.A."/>
            <person name="Magnuson J.K."/>
            <person name="Henrissat B."/>
            <person name="Mortensen U.H."/>
            <person name="Larsen T.O."/>
            <person name="De vries R.P."/>
            <person name="Grigoriev I.V."/>
            <person name="Machida M."/>
            <person name="Baker S.E."/>
            <person name="Andersen M.R."/>
        </authorList>
    </citation>
    <scope>NUCLEOTIDE SEQUENCE [LARGE SCALE GENOMIC DNA]</scope>
    <source>
        <strain evidence="2 3">CBS 117635</strain>
    </source>
</reference>
<gene>
    <name evidence="2" type="ORF">BDV30DRAFT_94405</name>
</gene>
<keyword evidence="1" id="KW-0812">Transmembrane</keyword>
<keyword evidence="3" id="KW-1185">Reference proteome</keyword>
<keyword evidence="1" id="KW-0472">Membrane</keyword>
<accession>A0A5N6J8A2</accession>
<protein>
    <submittedName>
        <fullName evidence="2">Uncharacterized protein</fullName>
    </submittedName>
</protein>
<evidence type="ECO:0000313" key="2">
    <source>
        <dbReference type="EMBL" id="KAB8274387.1"/>
    </source>
</evidence>
<keyword evidence="1" id="KW-1133">Transmembrane helix</keyword>
<organism evidence="2 3">
    <name type="scientific">Aspergillus minisclerotigenes</name>
    <dbReference type="NCBI Taxonomy" id="656917"/>
    <lineage>
        <taxon>Eukaryota</taxon>
        <taxon>Fungi</taxon>
        <taxon>Dikarya</taxon>
        <taxon>Ascomycota</taxon>
        <taxon>Pezizomycotina</taxon>
        <taxon>Eurotiomycetes</taxon>
        <taxon>Eurotiomycetidae</taxon>
        <taxon>Eurotiales</taxon>
        <taxon>Aspergillaceae</taxon>
        <taxon>Aspergillus</taxon>
        <taxon>Aspergillus subgen. Circumdati</taxon>
    </lineage>
</organism>
<dbReference type="Proteomes" id="UP000326289">
    <property type="component" value="Unassembled WGS sequence"/>
</dbReference>
<evidence type="ECO:0000256" key="1">
    <source>
        <dbReference type="SAM" id="Phobius"/>
    </source>
</evidence>
<dbReference type="EMBL" id="ML732789">
    <property type="protein sequence ID" value="KAB8274387.1"/>
    <property type="molecule type" value="Genomic_DNA"/>
</dbReference>
<feature type="transmembrane region" description="Helical" evidence="1">
    <location>
        <begin position="7"/>
        <end position="28"/>
    </location>
</feature>
<sequence>MSQALRFGLYTYTAYLMPLLFMILQFNFTSYYPSVKLSCLFLIFNDPCIIGMWN</sequence>
<proteinExistence type="predicted"/>